<evidence type="ECO:0000259" key="1">
    <source>
        <dbReference type="Pfam" id="PF15436"/>
    </source>
</evidence>
<dbReference type="Pfam" id="PF15436">
    <property type="entry name" value="PGBA_N"/>
    <property type="match status" value="1"/>
</dbReference>
<reference evidence="2 3" key="1">
    <citation type="submission" date="2018-04" db="EMBL/GenBank/DDBJ databases">
        <title>Novel Campyloabacter and Helicobacter Species and Strains.</title>
        <authorList>
            <person name="Mannion A.J."/>
            <person name="Shen Z."/>
            <person name="Fox J.G."/>
        </authorList>
    </citation>
    <scope>NUCLEOTIDE SEQUENCE [LARGE SCALE GENOMIC DNA]</scope>
    <source>
        <strain evidence="2 3">MIT 97-5075</strain>
    </source>
</reference>
<name>A0A3D8J6J6_9HELI</name>
<feature type="domain" description="Plasminogen-binding protein PgbA N-terminal" evidence="1">
    <location>
        <begin position="66"/>
        <end position="273"/>
    </location>
</feature>
<protein>
    <submittedName>
        <fullName evidence="2">Plasminogen-binding protein pgbA</fullName>
    </submittedName>
</protein>
<keyword evidence="3" id="KW-1185">Reference proteome</keyword>
<dbReference type="AlphaFoldDB" id="A0A3D8J6J6"/>
<dbReference type="InterPro" id="IPR029276">
    <property type="entry name" value="PgbA_N"/>
</dbReference>
<dbReference type="EMBL" id="NXLW01000004">
    <property type="protein sequence ID" value="RDU72900.1"/>
    <property type="molecule type" value="Genomic_DNA"/>
</dbReference>
<accession>A0A3D8J6J6</accession>
<proteinExistence type="predicted"/>
<evidence type="ECO:0000313" key="3">
    <source>
        <dbReference type="Proteomes" id="UP000256424"/>
    </source>
</evidence>
<evidence type="ECO:0000313" key="2">
    <source>
        <dbReference type="EMBL" id="RDU72900.1"/>
    </source>
</evidence>
<comment type="caution">
    <text evidence="2">The sequence shown here is derived from an EMBL/GenBank/DDBJ whole genome shotgun (WGS) entry which is preliminary data.</text>
</comment>
<gene>
    <name evidence="2" type="ORF">CQA66_03155</name>
</gene>
<organism evidence="2 3">
    <name type="scientific">Helicobacter aurati</name>
    <dbReference type="NCBI Taxonomy" id="137778"/>
    <lineage>
        <taxon>Bacteria</taxon>
        <taxon>Pseudomonadati</taxon>
        <taxon>Campylobacterota</taxon>
        <taxon>Epsilonproteobacteria</taxon>
        <taxon>Campylobacterales</taxon>
        <taxon>Helicobacteraceae</taxon>
        <taxon>Helicobacter</taxon>
    </lineage>
</organism>
<dbReference type="Proteomes" id="UP000256424">
    <property type="component" value="Unassembled WGS sequence"/>
</dbReference>
<sequence>MEKIMLRYIAMLFLCSSLYVQSNTDKSNIENDSLKIAMSHESIAEIKNLTQIEITQIGDVENAESNNATFITFPAMSLKVGETGIVMRDLESYQGIAASVEVINVNGATATAKILPFTQLQQPYLPTPRITPQKNDKVIFRSYNNKAFLIAPDEKTYNAIKAQYPFIDFVSSDLLMGFLNSRGKHDPTSKTLPAACNEYAVGLVFIMGSNTLAVLNCQNLKTIHQHNITLPAHITPQSPFYTRIDFDGGGSLTYMFASKKSRKDYFGYYDSLIQAGNAQ</sequence>